<protein>
    <submittedName>
        <fullName evidence="2">Uncharacterized protein</fullName>
    </submittedName>
</protein>
<comment type="caution">
    <text evidence="2">The sequence shown here is derived from an EMBL/GenBank/DDBJ whole genome shotgun (WGS) entry which is preliminary data.</text>
</comment>
<dbReference type="Proteomes" id="UP001215598">
    <property type="component" value="Unassembled WGS sequence"/>
</dbReference>
<gene>
    <name evidence="2" type="ORF">B0H16DRAFT_1458824</name>
</gene>
<dbReference type="EMBL" id="JARKIB010000051">
    <property type="protein sequence ID" value="KAJ7754778.1"/>
    <property type="molecule type" value="Genomic_DNA"/>
</dbReference>
<sequence length="171" mass="18775">MDVVSPFHRVIAHISGMVSKQNERNGTFEMKGEQYISALKAPGTIEFKVNIPNNPRYSKKKPDPAANSRALITGHIIDAECVLDADEKPLSVKHFVLEMNMIIFLSSKGAGPGETPVMRSAFKTEGGTPSQLKFSFTKQLQTPSPAEGIHKRKLDDLTPDDRGEGSLKPKD</sequence>
<feature type="compositionally biased region" description="Basic and acidic residues" evidence="1">
    <location>
        <begin position="153"/>
        <end position="171"/>
    </location>
</feature>
<feature type="region of interest" description="Disordered" evidence="1">
    <location>
        <begin position="135"/>
        <end position="171"/>
    </location>
</feature>
<evidence type="ECO:0000313" key="3">
    <source>
        <dbReference type="Proteomes" id="UP001215598"/>
    </source>
</evidence>
<dbReference type="AlphaFoldDB" id="A0AAD7J172"/>
<name>A0AAD7J172_9AGAR</name>
<evidence type="ECO:0000313" key="2">
    <source>
        <dbReference type="EMBL" id="KAJ7754778.1"/>
    </source>
</evidence>
<proteinExistence type="predicted"/>
<reference evidence="2" key="1">
    <citation type="submission" date="2023-03" db="EMBL/GenBank/DDBJ databases">
        <title>Massive genome expansion in bonnet fungi (Mycena s.s.) driven by repeated elements and novel gene families across ecological guilds.</title>
        <authorList>
            <consortium name="Lawrence Berkeley National Laboratory"/>
            <person name="Harder C.B."/>
            <person name="Miyauchi S."/>
            <person name="Viragh M."/>
            <person name="Kuo A."/>
            <person name="Thoen E."/>
            <person name="Andreopoulos B."/>
            <person name="Lu D."/>
            <person name="Skrede I."/>
            <person name="Drula E."/>
            <person name="Henrissat B."/>
            <person name="Morin E."/>
            <person name="Kohler A."/>
            <person name="Barry K."/>
            <person name="LaButti K."/>
            <person name="Morin E."/>
            <person name="Salamov A."/>
            <person name="Lipzen A."/>
            <person name="Mereny Z."/>
            <person name="Hegedus B."/>
            <person name="Baldrian P."/>
            <person name="Stursova M."/>
            <person name="Weitz H."/>
            <person name="Taylor A."/>
            <person name="Grigoriev I.V."/>
            <person name="Nagy L.G."/>
            <person name="Martin F."/>
            <person name="Kauserud H."/>
        </authorList>
    </citation>
    <scope>NUCLEOTIDE SEQUENCE</scope>
    <source>
        <strain evidence="2">CBHHK182m</strain>
    </source>
</reference>
<feature type="compositionally biased region" description="Polar residues" evidence="1">
    <location>
        <begin position="135"/>
        <end position="144"/>
    </location>
</feature>
<accession>A0AAD7J172</accession>
<evidence type="ECO:0000256" key="1">
    <source>
        <dbReference type="SAM" id="MobiDB-lite"/>
    </source>
</evidence>
<keyword evidence="3" id="KW-1185">Reference proteome</keyword>
<organism evidence="2 3">
    <name type="scientific">Mycena metata</name>
    <dbReference type="NCBI Taxonomy" id="1033252"/>
    <lineage>
        <taxon>Eukaryota</taxon>
        <taxon>Fungi</taxon>
        <taxon>Dikarya</taxon>
        <taxon>Basidiomycota</taxon>
        <taxon>Agaricomycotina</taxon>
        <taxon>Agaricomycetes</taxon>
        <taxon>Agaricomycetidae</taxon>
        <taxon>Agaricales</taxon>
        <taxon>Marasmiineae</taxon>
        <taxon>Mycenaceae</taxon>
        <taxon>Mycena</taxon>
    </lineage>
</organism>